<dbReference type="SMART" id="SM00216">
    <property type="entry name" value="VWD"/>
    <property type="match status" value="1"/>
</dbReference>
<dbReference type="GO" id="GO:0005615">
    <property type="term" value="C:extracellular space"/>
    <property type="evidence" value="ECO:0007669"/>
    <property type="project" value="TreeGrafter"/>
</dbReference>
<keyword evidence="1" id="KW-0677">Repeat</keyword>
<dbReference type="OrthoDB" id="6287323at2759"/>
<dbReference type="PROSITE" id="PS51233">
    <property type="entry name" value="VWFD"/>
    <property type="match status" value="2"/>
</dbReference>
<dbReference type="InterPro" id="IPR050780">
    <property type="entry name" value="Mucin_vWF_Thrombospondin_sf"/>
</dbReference>
<comment type="caution">
    <text evidence="5">The sequence shown here is derived from an EMBL/GenBank/DDBJ whole genome shotgun (WGS) entry which is preliminary data.</text>
</comment>
<protein>
    <submittedName>
        <fullName evidence="5">SCO-spondin</fullName>
    </submittedName>
</protein>
<reference evidence="5 6" key="1">
    <citation type="journal article" date="2017" name="Nat. Ecol. Evol.">
        <title>Scallop genome provides insights into evolution of bilaterian karyotype and development.</title>
        <authorList>
            <person name="Wang S."/>
            <person name="Zhang J."/>
            <person name="Jiao W."/>
            <person name="Li J."/>
            <person name="Xun X."/>
            <person name="Sun Y."/>
            <person name="Guo X."/>
            <person name="Huan P."/>
            <person name="Dong B."/>
            <person name="Zhang L."/>
            <person name="Hu X."/>
            <person name="Sun X."/>
            <person name="Wang J."/>
            <person name="Zhao C."/>
            <person name="Wang Y."/>
            <person name="Wang D."/>
            <person name="Huang X."/>
            <person name="Wang R."/>
            <person name="Lv J."/>
            <person name="Li Y."/>
            <person name="Zhang Z."/>
            <person name="Liu B."/>
            <person name="Lu W."/>
            <person name="Hui Y."/>
            <person name="Liang J."/>
            <person name="Zhou Z."/>
            <person name="Hou R."/>
            <person name="Li X."/>
            <person name="Liu Y."/>
            <person name="Li H."/>
            <person name="Ning X."/>
            <person name="Lin Y."/>
            <person name="Zhao L."/>
            <person name="Xing Q."/>
            <person name="Dou J."/>
            <person name="Li Y."/>
            <person name="Mao J."/>
            <person name="Guo H."/>
            <person name="Dou H."/>
            <person name="Li T."/>
            <person name="Mu C."/>
            <person name="Jiang W."/>
            <person name="Fu Q."/>
            <person name="Fu X."/>
            <person name="Miao Y."/>
            <person name="Liu J."/>
            <person name="Yu Q."/>
            <person name="Li R."/>
            <person name="Liao H."/>
            <person name="Li X."/>
            <person name="Kong Y."/>
            <person name="Jiang Z."/>
            <person name="Chourrout D."/>
            <person name="Li R."/>
            <person name="Bao Z."/>
        </authorList>
    </citation>
    <scope>NUCLEOTIDE SEQUENCE [LARGE SCALE GENOMIC DNA]</scope>
    <source>
        <strain evidence="5 6">PY_sf001</strain>
    </source>
</reference>
<dbReference type="EMBL" id="NEDP02004713">
    <property type="protein sequence ID" value="OWF44635.1"/>
    <property type="molecule type" value="Genomic_DNA"/>
</dbReference>
<proteinExistence type="predicted"/>
<dbReference type="InterPro" id="IPR001007">
    <property type="entry name" value="VWF_dom"/>
</dbReference>
<keyword evidence="6" id="KW-1185">Reference proteome</keyword>
<dbReference type="GO" id="GO:0031012">
    <property type="term" value="C:extracellular matrix"/>
    <property type="evidence" value="ECO:0007669"/>
    <property type="project" value="TreeGrafter"/>
</dbReference>
<dbReference type="Pfam" id="PF00094">
    <property type="entry name" value="VWD"/>
    <property type="match status" value="2"/>
</dbReference>
<dbReference type="SMART" id="SM00215">
    <property type="entry name" value="VWC_out"/>
    <property type="match status" value="1"/>
</dbReference>
<dbReference type="InterPro" id="IPR001846">
    <property type="entry name" value="VWF_type-D"/>
</dbReference>
<feature type="domain" description="VWFD" evidence="4">
    <location>
        <begin position="1"/>
        <end position="114"/>
    </location>
</feature>
<dbReference type="STRING" id="6573.A0A210Q7E0"/>
<evidence type="ECO:0000259" key="4">
    <source>
        <dbReference type="PROSITE" id="PS51233"/>
    </source>
</evidence>
<accession>A0A210Q7E0</accession>
<dbReference type="CDD" id="cd19941">
    <property type="entry name" value="TIL"/>
    <property type="match status" value="2"/>
</dbReference>
<dbReference type="Gene3D" id="2.10.25.10">
    <property type="entry name" value="Laminin"/>
    <property type="match status" value="2"/>
</dbReference>
<evidence type="ECO:0000313" key="5">
    <source>
        <dbReference type="EMBL" id="OWF44635.1"/>
    </source>
</evidence>
<gene>
    <name evidence="5" type="ORF">KP79_PYT22072</name>
</gene>
<dbReference type="InterPro" id="IPR014853">
    <property type="entry name" value="VWF/SSPO/ZAN-like_Cys-rich_dom"/>
</dbReference>
<dbReference type="Pfam" id="PF01826">
    <property type="entry name" value="TIL"/>
    <property type="match status" value="1"/>
</dbReference>
<evidence type="ECO:0000256" key="3">
    <source>
        <dbReference type="ARBA" id="ARBA00023180"/>
    </source>
</evidence>
<keyword evidence="3" id="KW-0325">Glycoprotein</keyword>
<sequence>MKKREIIVDGKIYTRSSNTYLYRSTDIYVKQATTSYIMVKGFGFFLLYDTEKSLYLTLDRLFMNKVYGLFGTYDDVTSNDFETTTGSLEADAHIFADTFKDCSDTSKPYVHSCSDPVQATAEYLCDPLITHSLFAPCVARMNGQYYHEKCMEDVCSGRPEHAARIACHWTGAMAMACSQLGPEYVVNWMDYITWTMCASYTQCPAGSSYSDCASICSGRSHDVQYPDPSCQEMCVPGCQCPVEMLYSEYNGGSCVYPRDAGCFDPYSNAYVAPNDVVVHGCSNCTCVSAAWKCDVEECEVTCPKNQIYKLAISVCDVTCVDLDKSIACTSLLTHDRCACPENQYKTPEGTCVSAAQCPCSRRGQFYAPGSTYEESCKKFRCFERQWIKFEEMNCPAVCWTSGDTHFNTFDLVHYSFQGDCEYTLAKDRDGNTFDIIVQNVPCGSSGVTCTRTVKLQLHNNVTVSMLHGAPVKVSGDVITGRNYRDEQLEIAIEFPWVSVFVPSMHLTVMWDNGTRLYVYLGADWSGRVEGLCGNFDGNDNNDFLAQTGVTYQADVNTFANSWNRNTMCLDVEMDPSGLVPCTVCTYSLRWACAICFVIPNSMRRGHLLGRTA</sequence>
<dbReference type="PANTHER" id="PTHR11339:SF386">
    <property type="entry name" value="HEMOLECTIN, ISOFORM A"/>
    <property type="match status" value="1"/>
</dbReference>
<dbReference type="Proteomes" id="UP000242188">
    <property type="component" value="Unassembled WGS sequence"/>
</dbReference>
<organism evidence="5 6">
    <name type="scientific">Mizuhopecten yessoensis</name>
    <name type="common">Japanese scallop</name>
    <name type="synonym">Patinopecten yessoensis</name>
    <dbReference type="NCBI Taxonomy" id="6573"/>
    <lineage>
        <taxon>Eukaryota</taxon>
        <taxon>Metazoa</taxon>
        <taxon>Spiralia</taxon>
        <taxon>Lophotrochozoa</taxon>
        <taxon>Mollusca</taxon>
        <taxon>Bivalvia</taxon>
        <taxon>Autobranchia</taxon>
        <taxon>Pteriomorphia</taxon>
        <taxon>Pectinida</taxon>
        <taxon>Pectinoidea</taxon>
        <taxon>Pectinidae</taxon>
        <taxon>Mizuhopecten</taxon>
    </lineage>
</organism>
<dbReference type="InterPro" id="IPR036084">
    <property type="entry name" value="Ser_inhib-like_sf"/>
</dbReference>
<name>A0A210Q7E0_MIZYE</name>
<evidence type="ECO:0000313" key="6">
    <source>
        <dbReference type="Proteomes" id="UP000242188"/>
    </source>
</evidence>
<evidence type="ECO:0000256" key="2">
    <source>
        <dbReference type="ARBA" id="ARBA00023157"/>
    </source>
</evidence>
<dbReference type="Pfam" id="PF08742">
    <property type="entry name" value="C8"/>
    <property type="match status" value="1"/>
</dbReference>
<dbReference type="InterPro" id="IPR002919">
    <property type="entry name" value="TIL_dom"/>
</dbReference>
<feature type="domain" description="VWFD" evidence="4">
    <location>
        <begin position="396"/>
        <end position="569"/>
    </location>
</feature>
<dbReference type="SUPFAM" id="SSF57567">
    <property type="entry name" value="Serine protease inhibitors"/>
    <property type="match status" value="2"/>
</dbReference>
<dbReference type="PANTHER" id="PTHR11339">
    <property type="entry name" value="EXTRACELLULAR MATRIX GLYCOPROTEIN RELATED"/>
    <property type="match status" value="1"/>
</dbReference>
<dbReference type="AlphaFoldDB" id="A0A210Q7E0"/>
<evidence type="ECO:0000256" key="1">
    <source>
        <dbReference type="ARBA" id="ARBA00022737"/>
    </source>
</evidence>
<keyword evidence="2" id="KW-1015">Disulfide bond</keyword>